<dbReference type="InterPro" id="IPR009057">
    <property type="entry name" value="Homeodomain-like_sf"/>
</dbReference>
<dbReference type="GO" id="GO:0003700">
    <property type="term" value="F:DNA-binding transcription factor activity"/>
    <property type="evidence" value="ECO:0007669"/>
    <property type="project" value="TreeGrafter"/>
</dbReference>
<gene>
    <name evidence="4" type="ORF">GR212_31220</name>
</gene>
<evidence type="ECO:0000313" key="5">
    <source>
        <dbReference type="Proteomes" id="UP000483035"/>
    </source>
</evidence>
<dbReference type="SUPFAM" id="SSF46689">
    <property type="entry name" value="Homeodomain-like"/>
    <property type="match status" value="1"/>
</dbReference>
<sequence>MVEKAIDYFSENGFQASTREIAKHIGVTQPLLYRYFKTKNELIERVFNEVFLTRWKGEWQVELQNRAIPFRERLKSYLIDYCDSILHRQWIRIFLLGALNDQSINRRYISMLQERTFPIILNEFYHSIGVTNTDEANRQLDSEILWSFHSSFFYLGVRKYVYQLPVPEDIESLVDARVNAFLDGAAKEFTDRRLKGGRRMPPEGILDPLAELGFLSGPGVGESKRKAVKKKKA</sequence>
<dbReference type="PANTHER" id="PTHR30055">
    <property type="entry name" value="HTH-TYPE TRANSCRIPTIONAL REGULATOR RUTR"/>
    <property type="match status" value="1"/>
</dbReference>
<dbReference type="PANTHER" id="PTHR30055:SF181">
    <property type="entry name" value="BLR6905 PROTEIN"/>
    <property type="match status" value="1"/>
</dbReference>
<evidence type="ECO:0000256" key="1">
    <source>
        <dbReference type="ARBA" id="ARBA00023125"/>
    </source>
</evidence>
<evidence type="ECO:0000313" key="4">
    <source>
        <dbReference type="EMBL" id="NEI74033.1"/>
    </source>
</evidence>
<dbReference type="InterPro" id="IPR001647">
    <property type="entry name" value="HTH_TetR"/>
</dbReference>
<feature type="DNA-binding region" description="H-T-H motif" evidence="2">
    <location>
        <begin position="17"/>
        <end position="36"/>
    </location>
</feature>
<evidence type="ECO:0000256" key="2">
    <source>
        <dbReference type="PROSITE-ProRule" id="PRU00335"/>
    </source>
</evidence>
<name>A0A6L9UDK1_9HYPH</name>
<dbReference type="AlphaFoldDB" id="A0A6L9UDK1"/>
<dbReference type="InterPro" id="IPR050109">
    <property type="entry name" value="HTH-type_TetR-like_transc_reg"/>
</dbReference>
<dbReference type="InterPro" id="IPR023772">
    <property type="entry name" value="DNA-bd_HTH_TetR-type_CS"/>
</dbReference>
<reference evidence="4 5" key="1">
    <citation type="submission" date="2019-12" db="EMBL/GenBank/DDBJ databases">
        <title>Rhizobium genotypes associated with high levels of biological nitrogen fixation by grain legumes in a temperate-maritime cropping system.</title>
        <authorList>
            <person name="Maluk M."/>
            <person name="Francesc Ferrando Molina F."/>
            <person name="Lopez Del Egido L."/>
            <person name="Lafos M."/>
            <person name="Langarica-Fuentes A."/>
            <person name="Gebre Yohannes G."/>
            <person name="Young M.W."/>
            <person name="Martin P."/>
            <person name="Gantlett R."/>
            <person name="Kenicer G."/>
            <person name="Hawes C."/>
            <person name="Begg G.S."/>
            <person name="Quilliam R.S."/>
            <person name="Squire G.R."/>
            <person name="Poole P.S."/>
            <person name="Young P.W."/>
            <person name="Iannetta P.M."/>
            <person name="James E.K."/>
        </authorList>
    </citation>
    <scope>NUCLEOTIDE SEQUENCE [LARGE SCALE GENOMIC DNA]</scope>
    <source>
        <strain evidence="4 5">JHI1118</strain>
    </source>
</reference>
<accession>A0A6L9UDK1</accession>
<proteinExistence type="predicted"/>
<dbReference type="Gene3D" id="1.10.357.10">
    <property type="entry name" value="Tetracycline Repressor, domain 2"/>
    <property type="match status" value="1"/>
</dbReference>
<dbReference type="GO" id="GO:0000976">
    <property type="term" value="F:transcription cis-regulatory region binding"/>
    <property type="evidence" value="ECO:0007669"/>
    <property type="project" value="TreeGrafter"/>
</dbReference>
<feature type="domain" description="HTH tetR-type" evidence="3">
    <location>
        <begin position="1"/>
        <end position="54"/>
    </location>
</feature>
<keyword evidence="1 2" id="KW-0238">DNA-binding</keyword>
<comment type="caution">
    <text evidence="4">The sequence shown here is derived from an EMBL/GenBank/DDBJ whole genome shotgun (WGS) entry which is preliminary data.</text>
</comment>
<dbReference type="EMBL" id="WUEY01000024">
    <property type="protein sequence ID" value="NEI74033.1"/>
    <property type="molecule type" value="Genomic_DNA"/>
</dbReference>
<organism evidence="4 5">
    <name type="scientific">Rhizobium lusitanum</name>
    <dbReference type="NCBI Taxonomy" id="293958"/>
    <lineage>
        <taxon>Bacteria</taxon>
        <taxon>Pseudomonadati</taxon>
        <taxon>Pseudomonadota</taxon>
        <taxon>Alphaproteobacteria</taxon>
        <taxon>Hyphomicrobiales</taxon>
        <taxon>Rhizobiaceae</taxon>
        <taxon>Rhizobium/Agrobacterium group</taxon>
        <taxon>Rhizobium</taxon>
    </lineage>
</organism>
<protein>
    <submittedName>
        <fullName evidence="4">TetR family transcriptional regulator</fullName>
    </submittedName>
</protein>
<dbReference type="PROSITE" id="PS01081">
    <property type="entry name" value="HTH_TETR_1"/>
    <property type="match status" value="1"/>
</dbReference>
<dbReference type="PROSITE" id="PS50977">
    <property type="entry name" value="HTH_TETR_2"/>
    <property type="match status" value="1"/>
</dbReference>
<dbReference type="Pfam" id="PF00440">
    <property type="entry name" value="TetR_N"/>
    <property type="match status" value="1"/>
</dbReference>
<evidence type="ECO:0000259" key="3">
    <source>
        <dbReference type="PROSITE" id="PS50977"/>
    </source>
</evidence>
<dbReference type="Proteomes" id="UP000483035">
    <property type="component" value="Unassembled WGS sequence"/>
</dbReference>
<dbReference type="PRINTS" id="PR00455">
    <property type="entry name" value="HTHTETR"/>
</dbReference>